<evidence type="ECO:0008006" key="4">
    <source>
        <dbReference type="Google" id="ProtNLM"/>
    </source>
</evidence>
<dbReference type="EMBL" id="CP002691">
    <property type="protein sequence ID" value="AEE51776.1"/>
    <property type="molecule type" value="Genomic_DNA"/>
</dbReference>
<gene>
    <name evidence="2" type="ordered locus">Halhy_3928</name>
</gene>
<keyword evidence="3" id="KW-1185">Reference proteome</keyword>
<reference key="2">
    <citation type="submission" date="2011-04" db="EMBL/GenBank/DDBJ databases">
        <title>Complete sequence of chromosome of Haliscomenobacter hydrossis DSM 1100.</title>
        <authorList>
            <consortium name="US DOE Joint Genome Institute (JGI-PGF)"/>
            <person name="Lucas S."/>
            <person name="Han J."/>
            <person name="Lapidus A."/>
            <person name="Bruce D."/>
            <person name="Goodwin L."/>
            <person name="Pitluck S."/>
            <person name="Peters L."/>
            <person name="Kyrpides N."/>
            <person name="Mavromatis K."/>
            <person name="Ivanova N."/>
            <person name="Ovchinnikova G."/>
            <person name="Pagani I."/>
            <person name="Daligault H."/>
            <person name="Detter J.C."/>
            <person name="Han C."/>
            <person name="Land M."/>
            <person name="Hauser L."/>
            <person name="Markowitz V."/>
            <person name="Cheng J.-F."/>
            <person name="Hugenholtz P."/>
            <person name="Woyke T."/>
            <person name="Wu D."/>
            <person name="Verbarg S."/>
            <person name="Frueling A."/>
            <person name="Brambilla E."/>
            <person name="Klenk H.-P."/>
            <person name="Eisen J.A."/>
        </authorList>
    </citation>
    <scope>NUCLEOTIDE SEQUENCE</scope>
    <source>
        <strain>DSM 1100</strain>
    </source>
</reference>
<organism evidence="2 3">
    <name type="scientific">Haliscomenobacter hydrossis (strain ATCC 27775 / DSM 1100 / LMG 10767 / O)</name>
    <dbReference type="NCBI Taxonomy" id="760192"/>
    <lineage>
        <taxon>Bacteria</taxon>
        <taxon>Pseudomonadati</taxon>
        <taxon>Bacteroidota</taxon>
        <taxon>Saprospiria</taxon>
        <taxon>Saprospirales</taxon>
        <taxon>Haliscomenobacteraceae</taxon>
        <taxon>Haliscomenobacter</taxon>
    </lineage>
</organism>
<reference evidence="2 3" key="1">
    <citation type="journal article" date="2011" name="Stand. Genomic Sci.">
        <title>Complete genome sequence of Haliscomenobacter hydrossis type strain (O).</title>
        <authorList>
            <consortium name="US DOE Joint Genome Institute (JGI-PGF)"/>
            <person name="Daligault H."/>
            <person name="Lapidus A."/>
            <person name="Zeytun A."/>
            <person name="Nolan M."/>
            <person name="Lucas S."/>
            <person name="Del Rio T.G."/>
            <person name="Tice H."/>
            <person name="Cheng J.F."/>
            <person name="Tapia R."/>
            <person name="Han C."/>
            <person name="Goodwin L."/>
            <person name="Pitluck S."/>
            <person name="Liolios K."/>
            <person name="Pagani I."/>
            <person name="Ivanova N."/>
            <person name="Huntemann M."/>
            <person name="Mavromatis K."/>
            <person name="Mikhailova N."/>
            <person name="Pati A."/>
            <person name="Chen A."/>
            <person name="Palaniappan K."/>
            <person name="Land M."/>
            <person name="Hauser L."/>
            <person name="Brambilla E.M."/>
            <person name="Rohde M."/>
            <person name="Verbarg S."/>
            <person name="Goker M."/>
            <person name="Bristow J."/>
            <person name="Eisen J.A."/>
            <person name="Markowitz V."/>
            <person name="Hugenholtz P."/>
            <person name="Kyrpides N.C."/>
            <person name="Klenk H.P."/>
            <person name="Woyke T."/>
        </authorList>
    </citation>
    <scope>NUCLEOTIDE SEQUENCE [LARGE SCALE GENOMIC DNA]</scope>
    <source>
        <strain evidence="3">ATCC 27775 / DSM 1100 / LMG 10767 / O</strain>
    </source>
</reference>
<evidence type="ECO:0000313" key="3">
    <source>
        <dbReference type="Proteomes" id="UP000008461"/>
    </source>
</evidence>
<dbReference type="HOGENOM" id="CLU_531981_0_0_10"/>
<dbReference type="eggNOG" id="COG0823">
    <property type="taxonomic scope" value="Bacteria"/>
</dbReference>
<dbReference type="InterPro" id="IPR011042">
    <property type="entry name" value="6-blade_b-propeller_TolB-like"/>
</dbReference>
<evidence type="ECO:0000313" key="2">
    <source>
        <dbReference type="EMBL" id="AEE51776.1"/>
    </source>
</evidence>
<proteinExistence type="inferred from homology"/>
<dbReference type="PANTHER" id="PTHR36842:SF1">
    <property type="entry name" value="PROTEIN TOLB"/>
    <property type="match status" value="1"/>
</dbReference>
<accession>F4L4A7</accession>
<dbReference type="Gene3D" id="2.120.10.30">
    <property type="entry name" value="TolB, C-terminal domain"/>
    <property type="match status" value="1"/>
</dbReference>
<name>F4L4A7_HALH1</name>
<dbReference type="InterPro" id="IPR011659">
    <property type="entry name" value="WD40"/>
</dbReference>
<dbReference type="Pfam" id="PF07676">
    <property type="entry name" value="PD40"/>
    <property type="match status" value="5"/>
</dbReference>
<evidence type="ECO:0000256" key="1">
    <source>
        <dbReference type="ARBA" id="ARBA00009820"/>
    </source>
</evidence>
<comment type="similarity">
    <text evidence="1">Belongs to the TolB family.</text>
</comment>
<sequence length="527" mass="59092">MLIVSCSDFGEVVPSFRINSGLTLNYKNMKKLSILCTFITALFATGTIAQEKIGQFDGHEDVGNPTLKGAATYNPETQEYTLESAGLNMWDKADQFHFLWKKIKGDFIISATIRFIGNGTNPHRKIGIIARDKLSTDSRYADACVHGDDLTSLQYRTADGAITEQVELSVFHPTNIEFQRVGNKFIFSAAVFGANYKSVSKEIALDEEVYAGIFLCSHEDKVVEKAVFSNVRITIPAAPDFRPYRDYLGSHIEVMDVHTGLRKILHSAPNSLQAPNWTKDGKTLIYNSEGKMYNFDLASNTVSTLNTGFAINNNNDHVLSFNGKKLALSNHMGETRISTLFILPVTGSDQPEAITAPESGHSYLHGWSPDGKKLIFTGQRNKQYDIWSVDIATKKETPLTNTLTLDDSPEFTPDGKWIYFNSVRTGTMKLWRMKPDGSQQEQVTFDEYNDWFPHISPDGKWIVYLSYPKEINPTDHPWYQKIYLRLMPAAGGIPRNIAYVYGGQGTINVPSWSPDSKRIAFVSNTKL</sequence>
<dbReference type="SUPFAM" id="SSF82171">
    <property type="entry name" value="DPP6 N-terminal domain-like"/>
    <property type="match status" value="1"/>
</dbReference>
<dbReference type="PANTHER" id="PTHR36842">
    <property type="entry name" value="PROTEIN TOLB HOMOLOG"/>
    <property type="match status" value="1"/>
</dbReference>
<dbReference type="Gene3D" id="2.60.120.200">
    <property type="match status" value="1"/>
</dbReference>
<dbReference type="Proteomes" id="UP000008461">
    <property type="component" value="Chromosome"/>
</dbReference>
<dbReference type="AlphaFoldDB" id="F4L4A7"/>
<protein>
    <recommendedName>
        <fullName evidence="4">WD40-like beta Propeller containing protein</fullName>
    </recommendedName>
</protein>
<dbReference type="STRING" id="760192.Halhy_3928"/>
<dbReference type="KEGG" id="hhy:Halhy_3928"/>